<dbReference type="Gene3D" id="3.30.70.2740">
    <property type="match status" value="1"/>
</dbReference>
<dbReference type="InterPro" id="IPR004113">
    <property type="entry name" value="FAD-bd_oxidored_4_C"/>
</dbReference>
<keyword evidence="3" id="KW-0285">Flavoprotein</keyword>
<name>D6SP58_9BACT</name>
<accession>D6SP58</accession>
<evidence type="ECO:0000313" key="7">
    <source>
        <dbReference type="EMBL" id="EFI34534.1"/>
    </source>
</evidence>
<dbReference type="InterPro" id="IPR016164">
    <property type="entry name" value="FAD-linked_Oxase-like_C"/>
</dbReference>
<dbReference type="PANTHER" id="PTHR42934">
    <property type="entry name" value="GLYCOLATE OXIDASE SUBUNIT GLCD"/>
    <property type="match status" value="1"/>
</dbReference>
<keyword evidence="4" id="KW-0274">FAD</keyword>
<gene>
    <name evidence="7" type="ORF">Dthio_PD1906</name>
</gene>
<evidence type="ECO:0000256" key="3">
    <source>
        <dbReference type="ARBA" id="ARBA00022630"/>
    </source>
</evidence>
<dbReference type="InterPro" id="IPR016169">
    <property type="entry name" value="FAD-bd_PCMH_sub2"/>
</dbReference>
<dbReference type="eggNOG" id="COG0277">
    <property type="taxonomic scope" value="Bacteria"/>
</dbReference>
<organism evidence="7 8">
    <name type="scientific">Desulfonatronospira thiodismutans ASO3-1</name>
    <dbReference type="NCBI Taxonomy" id="555779"/>
    <lineage>
        <taxon>Bacteria</taxon>
        <taxon>Pseudomonadati</taxon>
        <taxon>Thermodesulfobacteriota</taxon>
        <taxon>Desulfovibrionia</taxon>
        <taxon>Desulfovibrionales</taxon>
        <taxon>Desulfonatronovibrionaceae</taxon>
        <taxon>Desulfonatronospira</taxon>
    </lineage>
</organism>
<comment type="similarity">
    <text evidence="2">Belongs to the FAD-binding oxidoreductase/transferase type 4 family.</text>
</comment>
<evidence type="ECO:0000256" key="4">
    <source>
        <dbReference type="ARBA" id="ARBA00022827"/>
    </source>
</evidence>
<dbReference type="RefSeq" id="WP_008869854.1">
    <property type="nucleotide sequence ID" value="NZ_ACJN02000002.1"/>
</dbReference>
<dbReference type="EMBL" id="ACJN02000002">
    <property type="protein sequence ID" value="EFI34534.1"/>
    <property type="molecule type" value="Genomic_DNA"/>
</dbReference>
<dbReference type="Gene3D" id="1.10.45.10">
    <property type="entry name" value="Vanillyl-alcohol Oxidase, Chain A, domain 4"/>
    <property type="match status" value="1"/>
</dbReference>
<dbReference type="InterPro" id="IPR016171">
    <property type="entry name" value="Vanillyl_alc_oxidase_C-sub2"/>
</dbReference>
<sequence>MSLKKSQVRDLGKILPNDGLLFNPAEKLIYGTDAGRRFAMPWAVVLPETVEQVRQIMHWAGQEKVPVIPRARGTNVVSACVPQAGGIVLSCLKLGRILSLSSRDFTAHVQPGVITHELQQAAAAKGLFYPPDPASVRICSIGGNIATNAGGMRAVKYGVTRDYVLGLEVVLPGGELISTGGKVHKNVVGLDLNSLMVGSEGCLGVVVGAWIKLLPRPAYASTIMACFESEEQALESVDQIFGAGLLPCALEFLPREVLQCLSAYSGMPWPDNAGAALMVQCDGLKGSVRQEMAEARKRLKEPVYVDEAENSDQERIWELRRLINPASFRLGSGKASDDVSIPRGSLLKAMQGIRRIAGNHSLQVLAFGHVGDGNLHVNFMYDDKQQVVQKEVQKARAELLELVLDLGGSMSGEHGVGLSKRGFLNRQPGLAALEIMRGIKKVFDPDGILNPGKAI</sequence>
<dbReference type="InterPro" id="IPR051914">
    <property type="entry name" value="FAD-linked_OxidoTrans_Type4"/>
</dbReference>
<keyword evidence="5" id="KW-0560">Oxidoreductase</keyword>
<dbReference type="SUPFAM" id="SSF56176">
    <property type="entry name" value="FAD-binding/transporter-associated domain-like"/>
    <property type="match status" value="1"/>
</dbReference>
<dbReference type="Pfam" id="PF02913">
    <property type="entry name" value="FAD-oxidase_C"/>
    <property type="match status" value="1"/>
</dbReference>
<evidence type="ECO:0000259" key="6">
    <source>
        <dbReference type="PROSITE" id="PS51387"/>
    </source>
</evidence>
<dbReference type="Pfam" id="PF01565">
    <property type="entry name" value="FAD_binding_4"/>
    <property type="match status" value="1"/>
</dbReference>
<comment type="caution">
    <text evidence="7">The sequence shown here is derived from an EMBL/GenBank/DDBJ whole genome shotgun (WGS) entry which is preliminary data.</text>
</comment>
<dbReference type="GO" id="GO:0016491">
    <property type="term" value="F:oxidoreductase activity"/>
    <property type="evidence" value="ECO:0007669"/>
    <property type="project" value="UniProtKB-KW"/>
</dbReference>
<evidence type="ECO:0000313" key="8">
    <source>
        <dbReference type="Proteomes" id="UP000005496"/>
    </source>
</evidence>
<dbReference type="GO" id="GO:0071949">
    <property type="term" value="F:FAD binding"/>
    <property type="evidence" value="ECO:0007669"/>
    <property type="project" value="InterPro"/>
</dbReference>
<evidence type="ECO:0000256" key="2">
    <source>
        <dbReference type="ARBA" id="ARBA00008000"/>
    </source>
</evidence>
<dbReference type="InterPro" id="IPR016166">
    <property type="entry name" value="FAD-bd_PCMH"/>
</dbReference>
<dbReference type="PANTHER" id="PTHR42934:SF2">
    <property type="entry name" value="GLYCOLATE OXIDASE SUBUNIT GLCD"/>
    <property type="match status" value="1"/>
</dbReference>
<dbReference type="FunFam" id="1.10.45.10:FF:000001">
    <property type="entry name" value="D-lactate dehydrogenase mitochondrial"/>
    <property type="match status" value="1"/>
</dbReference>
<feature type="domain" description="FAD-binding PCMH-type" evidence="6">
    <location>
        <begin position="37"/>
        <end position="216"/>
    </location>
</feature>
<proteinExistence type="inferred from homology"/>
<dbReference type="AlphaFoldDB" id="D6SP58"/>
<reference evidence="7" key="1">
    <citation type="submission" date="2010-05" db="EMBL/GenBank/DDBJ databases">
        <title>The draft genome of Desulfonatronospira thiodismutans ASO3-1.</title>
        <authorList>
            <consortium name="US DOE Joint Genome Institute (JGI-PGF)"/>
            <person name="Lucas S."/>
            <person name="Copeland A."/>
            <person name="Lapidus A."/>
            <person name="Cheng J.-F."/>
            <person name="Bruce D."/>
            <person name="Goodwin L."/>
            <person name="Pitluck S."/>
            <person name="Chertkov O."/>
            <person name="Brettin T."/>
            <person name="Detter J.C."/>
            <person name="Han C."/>
            <person name="Land M.L."/>
            <person name="Hauser L."/>
            <person name="Kyrpides N."/>
            <person name="Mikhailova N."/>
            <person name="Muyzer G."/>
            <person name="Woyke T."/>
        </authorList>
    </citation>
    <scope>NUCLEOTIDE SEQUENCE [LARGE SCALE GENOMIC DNA]</scope>
    <source>
        <strain evidence="7">ASO3-1</strain>
    </source>
</reference>
<evidence type="ECO:0000256" key="5">
    <source>
        <dbReference type="ARBA" id="ARBA00023002"/>
    </source>
</evidence>
<dbReference type="SUPFAM" id="SSF55103">
    <property type="entry name" value="FAD-linked oxidases, C-terminal domain"/>
    <property type="match status" value="1"/>
</dbReference>
<comment type="cofactor">
    <cofactor evidence="1">
        <name>FAD</name>
        <dbReference type="ChEBI" id="CHEBI:57692"/>
    </cofactor>
</comment>
<dbReference type="InterPro" id="IPR006094">
    <property type="entry name" value="Oxid_FAD_bind_N"/>
</dbReference>
<evidence type="ECO:0000256" key="1">
    <source>
        <dbReference type="ARBA" id="ARBA00001974"/>
    </source>
</evidence>
<dbReference type="Gene3D" id="3.30.465.10">
    <property type="match status" value="1"/>
</dbReference>
<protein>
    <submittedName>
        <fullName evidence="7">FAD linked oxidase domain protein</fullName>
    </submittedName>
</protein>
<dbReference type="FunFam" id="3.30.70.2740:FF:000001">
    <property type="entry name" value="D-lactate dehydrogenase mitochondrial"/>
    <property type="match status" value="1"/>
</dbReference>
<dbReference type="OrthoDB" id="9811557at2"/>
<dbReference type="PROSITE" id="PS51387">
    <property type="entry name" value="FAD_PCMH"/>
    <property type="match status" value="1"/>
</dbReference>
<dbReference type="Proteomes" id="UP000005496">
    <property type="component" value="Unassembled WGS sequence"/>
</dbReference>
<dbReference type="InterPro" id="IPR036318">
    <property type="entry name" value="FAD-bd_PCMH-like_sf"/>
</dbReference>
<keyword evidence="8" id="KW-1185">Reference proteome</keyword>